<keyword evidence="6 9" id="KW-1133">Transmembrane helix</keyword>
<dbReference type="InterPro" id="IPR003378">
    <property type="entry name" value="Fringe-like_glycosylTrfase"/>
</dbReference>
<keyword evidence="2" id="KW-0328">Glycosyltransferase</keyword>
<reference evidence="11 12" key="1">
    <citation type="journal article" date="2013" name="Nature">
        <title>Insights into bilaterian evolution from three spiralian genomes.</title>
        <authorList>
            <person name="Simakov O."/>
            <person name="Marletaz F."/>
            <person name="Cho S.J."/>
            <person name="Edsinger-Gonzales E."/>
            <person name="Havlak P."/>
            <person name="Hellsten U."/>
            <person name="Kuo D.H."/>
            <person name="Larsson T."/>
            <person name="Lv J."/>
            <person name="Arendt D."/>
            <person name="Savage R."/>
            <person name="Osoegawa K."/>
            <person name="de Jong P."/>
            <person name="Grimwood J."/>
            <person name="Chapman J.A."/>
            <person name="Shapiro H."/>
            <person name="Aerts A."/>
            <person name="Otillar R.P."/>
            <person name="Terry A.Y."/>
            <person name="Boore J.L."/>
            <person name="Grigoriev I.V."/>
            <person name="Lindberg D.R."/>
            <person name="Seaver E.C."/>
            <person name="Weisblat D.A."/>
            <person name="Putnam N.H."/>
            <person name="Rokhsar D.S."/>
        </authorList>
    </citation>
    <scope>NUCLEOTIDE SEQUENCE [LARGE SCALE GENOMIC DNA]</scope>
</reference>
<dbReference type="RefSeq" id="XP_009058643.1">
    <property type="nucleotide sequence ID" value="XM_009060395.1"/>
</dbReference>
<dbReference type="OrthoDB" id="6135379at2759"/>
<dbReference type="GO" id="GO:0016020">
    <property type="term" value="C:membrane"/>
    <property type="evidence" value="ECO:0007669"/>
    <property type="project" value="UniProtKB-SubCell"/>
</dbReference>
<feature type="domain" description="Fringe-like glycosyltransferase" evidence="10">
    <location>
        <begin position="127"/>
        <end position="312"/>
    </location>
</feature>
<proteinExistence type="predicted"/>
<evidence type="ECO:0000256" key="9">
    <source>
        <dbReference type="SAM" id="Phobius"/>
    </source>
</evidence>
<dbReference type="PANTHER" id="PTHR12369">
    <property type="entry name" value="CHONDROITIN SYNTHASE"/>
    <property type="match status" value="1"/>
</dbReference>
<keyword evidence="4 9" id="KW-0812">Transmembrane</keyword>
<sequence length="323" mass="36753">MTEDLTQHNPVSPPCHSTRPDLTNYQQANQQYHPIEPIHLISITTSQLPKKTQGMGFHTKRSRNLYDYVFCVIIGLITGFLISNTYLSTQWKVRFVPCLSAFTVANSHHHRLQTPHILHNGATTKLLLICVLTTRRHIESRALALHRVLTPDLYSDVIFFIGGEEPYNGELPVVILKGIPDDEYPPRRKSFAMLRYVNQFYGNHFNWFMRVDDDIYINLKKLESLLFRMNAEDKVYLGHPGLGTQKEFGHIGLEGDTPYCMGGPGVLLSRKLLNGITGQLATCLNSTASVHEDSELGRCIFKYFGLSCTRSEEVGLNVLWKFD</sequence>
<dbReference type="EMBL" id="KB202367">
    <property type="protein sequence ID" value="ESO90645.1"/>
    <property type="molecule type" value="Genomic_DNA"/>
</dbReference>
<keyword evidence="5" id="KW-0735">Signal-anchor</keyword>
<dbReference type="GeneID" id="20239569"/>
<evidence type="ECO:0000256" key="6">
    <source>
        <dbReference type="ARBA" id="ARBA00022989"/>
    </source>
</evidence>
<evidence type="ECO:0000256" key="2">
    <source>
        <dbReference type="ARBA" id="ARBA00022676"/>
    </source>
</evidence>
<feature type="transmembrane region" description="Helical" evidence="9">
    <location>
        <begin position="65"/>
        <end position="87"/>
    </location>
</feature>
<dbReference type="Pfam" id="PF02434">
    <property type="entry name" value="Fringe"/>
    <property type="match status" value="1"/>
</dbReference>
<name>V4A6J4_LOTGI</name>
<dbReference type="OMA" id="KGRYCHS"/>
<dbReference type="AlphaFoldDB" id="V4A6J4"/>
<evidence type="ECO:0000256" key="8">
    <source>
        <dbReference type="SAM" id="MobiDB-lite"/>
    </source>
</evidence>
<evidence type="ECO:0000256" key="7">
    <source>
        <dbReference type="ARBA" id="ARBA00023136"/>
    </source>
</evidence>
<dbReference type="Gene3D" id="3.90.550.50">
    <property type="match status" value="1"/>
</dbReference>
<evidence type="ECO:0000313" key="11">
    <source>
        <dbReference type="EMBL" id="ESO90645.1"/>
    </source>
</evidence>
<accession>V4A6J4</accession>
<dbReference type="KEGG" id="lgi:LOTGIDRAFT_163867"/>
<organism evidence="11 12">
    <name type="scientific">Lottia gigantea</name>
    <name type="common">Giant owl limpet</name>
    <dbReference type="NCBI Taxonomy" id="225164"/>
    <lineage>
        <taxon>Eukaryota</taxon>
        <taxon>Metazoa</taxon>
        <taxon>Spiralia</taxon>
        <taxon>Lophotrochozoa</taxon>
        <taxon>Mollusca</taxon>
        <taxon>Gastropoda</taxon>
        <taxon>Patellogastropoda</taxon>
        <taxon>Lottioidea</taxon>
        <taxon>Lottiidae</taxon>
        <taxon>Lottia</taxon>
    </lineage>
</organism>
<evidence type="ECO:0000256" key="5">
    <source>
        <dbReference type="ARBA" id="ARBA00022968"/>
    </source>
</evidence>
<comment type="subcellular location">
    <subcellularLocation>
        <location evidence="1">Membrane</location>
        <topology evidence="1">Single-pass type II membrane protein</topology>
    </subcellularLocation>
</comment>
<dbReference type="CTD" id="20239569"/>
<dbReference type="InterPro" id="IPR051227">
    <property type="entry name" value="CS_glycosyltransferase"/>
</dbReference>
<evidence type="ECO:0000313" key="12">
    <source>
        <dbReference type="Proteomes" id="UP000030746"/>
    </source>
</evidence>
<dbReference type="PANTHER" id="PTHR12369:SF11">
    <property type="entry name" value="HEXOSYLTRANSFERASE"/>
    <property type="match status" value="1"/>
</dbReference>
<evidence type="ECO:0000259" key="10">
    <source>
        <dbReference type="Pfam" id="PF02434"/>
    </source>
</evidence>
<gene>
    <name evidence="11" type="ORF">LOTGIDRAFT_163867</name>
</gene>
<dbReference type="GO" id="GO:0008376">
    <property type="term" value="F:acetylgalactosaminyltransferase activity"/>
    <property type="evidence" value="ECO:0007669"/>
    <property type="project" value="TreeGrafter"/>
</dbReference>
<evidence type="ECO:0000256" key="4">
    <source>
        <dbReference type="ARBA" id="ARBA00022692"/>
    </source>
</evidence>
<evidence type="ECO:0000256" key="1">
    <source>
        <dbReference type="ARBA" id="ARBA00004606"/>
    </source>
</evidence>
<protein>
    <recommendedName>
        <fullName evidence="10">Fringe-like glycosyltransferase domain-containing protein</fullName>
    </recommendedName>
</protein>
<dbReference type="Proteomes" id="UP000030746">
    <property type="component" value="Unassembled WGS sequence"/>
</dbReference>
<keyword evidence="3" id="KW-0808">Transferase</keyword>
<dbReference type="HOGENOM" id="CLU_861341_0_0_1"/>
<keyword evidence="12" id="KW-1185">Reference proteome</keyword>
<evidence type="ECO:0000256" key="3">
    <source>
        <dbReference type="ARBA" id="ARBA00022679"/>
    </source>
</evidence>
<keyword evidence="7 9" id="KW-0472">Membrane</keyword>
<feature type="region of interest" description="Disordered" evidence="8">
    <location>
        <begin position="1"/>
        <end position="20"/>
    </location>
</feature>